<dbReference type="Proteomes" id="UP001642260">
    <property type="component" value="Unassembled WGS sequence"/>
</dbReference>
<gene>
    <name evidence="2" type="ORF">ERUC_LOCUS21291</name>
</gene>
<feature type="compositionally biased region" description="Basic and acidic residues" evidence="1">
    <location>
        <begin position="33"/>
        <end position="58"/>
    </location>
</feature>
<sequence length="107" mass="12097">MRLLNFDSFGHGSLPLRPYDIRECPLGRWKREVKPKEEELKIESSDEPKSLPEDEKMSEATTSTPPPPLSSTVHKQSLRMADLALENKKKKQPAPKAIHSMESKAST</sequence>
<proteinExistence type="predicted"/>
<protein>
    <submittedName>
        <fullName evidence="2">Uncharacterized protein</fullName>
    </submittedName>
</protein>
<keyword evidence="3" id="KW-1185">Reference proteome</keyword>
<dbReference type="EMBL" id="CAKOAT010208488">
    <property type="protein sequence ID" value="CAH8355536.1"/>
    <property type="molecule type" value="Genomic_DNA"/>
</dbReference>
<dbReference type="AlphaFoldDB" id="A0ABC8K9E3"/>
<evidence type="ECO:0000313" key="2">
    <source>
        <dbReference type="EMBL" id="CAH8355536.1"/>
    </source>
</evidence>
<feature type="region of interest" description="Disordered" evidence="1">
    <location>
        <begin position="1"/>
        <end position="21"/>
    </location>
</feature>
<name>A0ABC8K9E3_ERUVS</name>
<comment type="caution">
    <text evidence="2">The sequence shown here is derived from an EMBL/GenBank/DDBJ whole genome shotgun (WGS) entry which is preliminary data.</text>
</comment>
<evidence type="ECO:0000256" key="1">
    <source>
        <dbReference type="SAM" id="MobiDB-lite"/>
    </source>
</evidence>
<organism evidence="2 3">
    <name type="scientific">Eruca vesicaria subsp. sativa</name>
    <name type="common">Garden rocket</name>
    <name type="synonym">Eruca sativa</name>
    <dbReference type="NCBI Taxonomy" id="29727"/>
    <lineage>
        <taxon>Eukaryota</taxon>
        <taxon>Viridiplantae</taxon>
        <taxon>Streptophyta</taxon>
        <taxon>Embryophyta</taxon>
        <taxon>Tracheophyta</taxon>
        <taxon>Spermatophyta</taxon>
        <taxon>Magnoliopsida</taxon>
        <taxon>eudicotyledons</taxon>
        <taxon>Gunneridae</taxon>
        <taxon>Pentapetalae</taxon>
        <taxon>rosids</taxon>
        <taxon>malvids</taxon>
        <taxon>Brassicales</taxon>
        <taxon>Brassicaceae</taxon>
        <taxon>Brassiceae</taxon>
        <taxon>Eruca</taxon>
    </lineage>
</organism>
<accession>A0ABC8K9E3</accession>
<feature type="region of interest" description="Disordered" evidence="1">
    <location>
        <begin position="33"/>
        <end position="107"/>
    </location>
</feature>
<evidence type="ECO:0000313" key="3">
    <source>
        <dbReference type="Proteomes" id="UP001642260"/>
    </source>
</evidence>
<reference evidence="2 3" key="1">
    <citation type="submission" date="2022-03" db="EMBL/GenBank/DDBJ databases">
        <authorList>
            <person name="Macdonald S."/>
            <person name="Ahmed S."/>
            <person name="Newling K."/>
        </authorList>
    </citation>
    <scope>NUCLEOTIDE SEQUENCE [LARGE SCALE GENOMIC DNA]</scope>
</reference>